<comment type="pathway">
    <text evidence="5">Sulfur metabolism; hydrogen sulfide biosynthesis; sulfite from sulfate: step 2/3.</text>
</comment>
<dbReference type="HAMAP" id="MF_00065">
    <property type="entry name" value="Adenylyl_sulf_kinase"/>
    <property type="match status" value="1"/>
</dbReference>
<evidence type="ECO:0000256" key="2">
    <source>
        <dbReference type="ARBA" id="ARBA00022679"/>
    </source>
</evidence>
<dbReference type="InterPro" id="IPR050512">
    <property type="entry name" value="Sulf_AdTrans/APS_kinase"/>
</dbReference>
<dbReference type="InterPro" id="IPR027417">
    <property type="entry name" value="P-loop_NTPase"/>
</dbReference>
<keyword evidence="2 5" id="KW-0808">Transferase</keyword>
<dbReference type="InterPro" id="IPR059117">
    <property type="entry name" value="APS_kinase_dom"/>
</dbReference>
<evidence type="ECO:0000256" key="3">
    <source>
        <dbReference type="ARBA" id="ARBA00022741"/>
    </source>
</evidence>
<protein>
    <recommendedName>
        <fullName evidence="1 5">Adenylyl-sulfate kinase</fullName>
        <ecNumber evidence="1 5">2.7.1.25</ecNumber>
    </recommendedName>
</protein>
<reference evidence="8" key="1">
    <citation type="submission" date="2023-10" db="EMBL/GenBank/DDBJ databases">
        <authorList>
            <person name="Chen Y."/>
            <person name="Shah S."/>
            <person name="Dougan E. K."/>
            <person name="Thang M."/>
            <person name="Chan C."/>
        </authorList>
    </citation>
    <scope>NUCLEOTIDE SEQUENCE [LARGE SCALE GENOMIC DNA]</scope>
</reference>
<comment type="caution">
    <text evidence="8">The sequence shown here is derived from an EMBL/GenBank/DDBJ whole genome shotgun (WGS) entry which is preliminary data.</text>
</comment>
<keyword evidence="9" id="KW-1185">Reference proteome</keyword>
<dbReference type="Gene3D" id="3.40.50.300">
    <property type="entry name" value="P-loop containing nucleotide triphosphate hydrolases"/>
    <property type="match status" value="1"/>
</dbReference>
<dbReference type="Proteomes" id="UP001189429">
    <property type="component" value="Unassembled WGS sequence"/>
</dbReference>
<name>A0ABN9SHM9_9DINO</name>
<keyword evidence="5" id="KW-0418">Kinase</keyword>
<dbReference type="Pfam" id="PF01583">
    <property type="entry name" value="APS_kinase"/>
    <property type="match status" value="1"/>
</dbReference>
<keyword evidence="6" id="KW-0732">Signal</keyword>
<dbReference type="NCBIfam" id="NF003013">
    <property type="entry name" value="PRK03846.1"/>
    <property type="match status" value="1"/>
</dbReference>
<proteinExistence type="inferred from homology"/>
<organism evidence="8 9">
    <name type="scientific">Prorocentrum cordatum</name>
    <dbReference type="NCBI Taxonomy" id="2364126"/>
    <lineage>
        <taxon>Eukaryota</taxon>
        <taxon>Sar</taxon>
        <taxon>Alveolata</taxon>
        <taxon>Dinophyceae</taxon>
        <taxon>Prorocentrales</taxon>
        <taxon>Prorocentraceae</taxon>
        <taxon>Prorocentrum</taxon>
    </lineage>
</organism>
<dbReference type="PANTHER" id="PTHR42700:SF1">
    <property type="entry name" value="SULFATE ADENYLYLTRANSFERASE"/>
    <property type="match status" value="1"/>
</dbReference>
<dbReference type="NCBIfam" id="TIGR00455">
    <property type="entry name" value="apsK"/>
    <property type="match status" value="1"/>
</dbReference>
<dbReference type="EMBL" id="CAUYUJ010011148">
    <property type="protein sequence ID" value="CAK0831193.1"/>
    <property type="molecule type" value="Genomic_DNA"/>
</dbReference>
<dbReference type="SUPFAM" id="SSF52540">
    <property type="entry name" value="P-loop containing nucleoside triphosphate hydrolases"/>
    <property type="match status" value="1"/>
</dbReference>
<evidence type="ECO:0000256" key="4">
    <source>
        <dbReference type="ARBA" id="ARBA00022840"/>
    </source>
</evidence>
<comment type="function">
    <text evidence="5">Catalyzes the synthesis of activated sulfate.</text>
</comment>
<gene>
    <name evidence="8" type="ORF">PCOR1329_LOCUS29596</name>
</gene>
<evidence type="ECO:0000313" key="9">
    <source>
        <dbReference type="Proteomes" id="UP001189429"/>
    </source>
</evidence>
<comment type="similarity">
    <text evidence="5">Belongs to the APS kinase family.</text>
</comment>
<dbReference type="EC" id="2.7.1.25" evidence="1 5"/>
<feature type="signal peptide" evidence="6">
    <location>
        <begin position="1"/>
        <end position="28"/>
    </location>
</feature>
<dbReference type="PANTHER" id="PTHR42700">
    <property type="entry name" value="SULFATE ADENYLYLTRANSFERASE"/>
    <property type="match status" value="1"/>
</dbReference>
<comment type="catalytic activity">
    <reaction evidence="5">
        <text>adenosine 5'-phosphosulfate + ATP = 3'-phosphoadenylyl sulfate + ADP + H(+)</text>
        <dbReference type="Rhea" id="RHEA:24152"/>
        <dbReference type="ChEBI" id="CHEBI:15378"/>
        <dbReference type="ChEBI" id="CHEBI:30616"/>
        <dbReference type="ChEBI" id="CHEBI:58243"/>
        <dbReference type="ChEBI" id="CHEBI:58339"/>
        <dbReference type="ChEBI" id="CHEBI:456216"/>
        <dbReference type="EC" id="2.7.1.25"/>
    </reaction>
</comment>
<evidence type="ECO:0000256" key="5">
    <source>
        <dbReference type="RuleBase" id="RU004347"/>
    </source>
</evidence>
<dbReference type="CDD" id="cd02027">
    <property type="entry name" value="APSK"/>
    <property type="match status" value="1"/>
</dbReference>
<feature type="domain" description="APS kinase" evidence="7">
    <location>
        <begin position="53"/>
        <end position="208"/>
    </location>
</feature>
<keyword evidence="4 5" id="KW-0067">ATP-binding</keyword>
<keyword evidence="3 5" id="KW-0547">Nucleotide-binding</keyword>
<evidence type="ECO:0000313" key="8">
    <source>
        <dbReference type="EMBL" id="CAK0831193.1"/>
    </source>
</evidence>
<sequence>MPPPSMAVPSAVLRVVLGVAALAVHAGAQPKSTNIKYHEGISREDKWKHTGHKGITLWMTGMSGSGKSTISVALENALVSNQPKSYFVYRLDGDNLRFGLNRDLGFAPADRKENVRRVAEVAKLFAEAGAIVICGLISPYKADREFAREVHVNASLPFMEVYAEASIEALTKRDPKGLWKKALAGEIKGFTGLDAPYEAPENAEVHVKTETTPVPEAVNMILAKLDEVGINLPRTFRPVSTEPEGSCESK</sequence>
<dbReference type="InterPro" id="IPR002891">
    <property type="entry name" value="APS"/>
</dbReference>
<evidence type="ECO:0000256" key="6">
    <source>
        <dbReference type="SAM" id="SignalP"/>
    </source>
</evidence>
<evidence type="ECO:0000259" key="7">
    <source>
        <dbReference type="Pfam" id="PF01583"/>
    </source>
</evidence>
<accession>A0ABN9SHM9</accession>
<evidence type="ECO:0000256" key="1">
    <source>
        <dbReference type="ARBA" id="ARBA00012121"/>
    </source>
</evidence>
<feature type="chain" id="PRO_5047401832" description="Adenylyl-sulfate kinase" evidence="6">
    <location>
        <begin position="29"/>
        <end position="250"/>
    </location>
</feature>